<dbReference type="SMART" id="SM00382">
    <property type="entry name" value="AAA"/>
    <property type="match status" value="1"/>
</dbReference>
<dbReference type="GO" id="GO:0005524">
    <property type="term" value="F:ATP binding"/>
    <property type="evidence" value="ECO:0007669"/>
    <property type="project" value="UniProtKB-KW"/>
</dbReference>
<dbReference type="EMBL" id="JBJLSN010000127">
    <property type="protein sequence ID" value="MFL7906059.1"/>
    <property type="molecule type" value="Genomic_DNA"/>
</dbReference>
<dbReference type="Gene3D" id="3.40.50.300">
    <property type="entry name" value="P-loop containing nucleotide triphosphate hydrolases"/>
    <property type="match status" value="1"/>
</dbReference>
<comment type="similarity">
    <text evidence="1">Belongs to the ABC transporter superfamily.</text>
</comment>
<dbReference type="PANTHER" id="PTHR42788:SF13">
    <property type="entry name" value="ALIPHATIC SULFONATES IMPORT ATP-BINDING PROTEIN SSUB"/>
    <property type="match status" value="1"/>
</dbReference>
<evidence type="ECO:0000256" key="2">
    <source>
        <dbReference type="ARBA" id="ARBA00022448"/>
    </source>
</evidence>
<evidence type="ECO:0000256" key="3">
    <source>
        <dbReference type="ARBA" id="ARBA00022741"/>
    </source>
</evidence>
<dbReference type="SUPFAM" id="SSF52540">
    <property type="entry name" value="P-loop containing nucleoside triphosphate hydrolases"/>
    <property type="match status" value="1"/>
</dbReference>
<accession>A0ABW8VHZ3</accession>
<dbReference type="CDD" id="cd03293">
    <property type="entry name" value="ABC_NrtD_SsuB_transporters"/>
    <property type="match status" value="1"/>
</dbReference>
<organism evidence="6 7">
    <name type="scientific">Azospirillum argentinense</name>
    <dbReference type="NCBI Taxonomy" id="2970906"/>
    <lineage>
        <taxon>Bacteria</taxon>
        <taxon>Pseudomonadati</taxon>
        <taxon>Pseudomonadota</taxon>
        <taxon>Alphaproteobacteria</taxon>
        <taxon>Rhodospirillales</taxon>
        <taxon>Azospirillaceae</taxon>
        <taxon>Azospirillum</taxon>
    </lineage>
</organism>
<dbReference type="InterPro" id="IPR003439">
    <property type="entry name" value="ABC_transporter-like_ATP-bd"/>
</dbReference>
<gene>
    <name evidence="6" type="ORF">ACJ41P_33425</name>
</gene>
<dbReference type="PANTHER" id="PTHR42788">
    <property type="entry name" value="TAURINE IMPORT ATP-BINDING PROTEIN-RELATED"/>
    <property type="match status" value="1"/>
</dbReference>
<comment type="caution">
    <text evidence="6">The sequence shown here is derived from an EMBL/GenBank/DDBJ whole genome shotgun (WGS) entry which is preliminary data.</text>
</comment>
<dbReference type="InterPro" id="IPR003593">
    <property type="entry name" value="AAA+_ATPase"/>
</dbReference>
<sequence length="277" mass="30278">MDGPGVIAPPHAKIRVEGVVKTYAADRAVARTTALQDVSLHLGEGELVCLLGPSGCGKSTVLNLIAGFERPEFGAVTVDGRPVERPGPDRAVVFQQPQLFPWLNVLDNVTFGPRMAGVPAARYREDAARYLRLVGLTGFERHAPYELSGGMRQRVALARAWIANPAVLLMDEPFAALDAQTRLTMQELLLDLRRATGTTILFVTHDIDEALFLADRVLVMTARPGRIKAEVAVPRAAVRDFDSLFDDPAMAQRRHDLVALVREEARKAAPQPHPETP</sequence>
<evidence type="ECO:0000256" key="1">
    <source>
        <dbReference type="ARBA" id="ARBA00005417"/>
    </source>
</evidence>
<dbReference type="PROSITE" id="PS50893">
    <property type="entry name" value="ABC_TRANSPORTER_2"/>
    <property type="match status" value="1"/>
</dbReference>
<protein>
    <submittedName>
        <fullName evidence="6">ABC transporter ATP-binding protein</fullName>
    </submittedName>
</protein>
<dbReference type="InterPro" id="IPR050166">
    <property type="entry name" value="ABC_transporter_ATP-bind"/>
</dbReference>
<dbReference type="PROSITE" id="PS00211">
    <property type="entry name" value="ABC_TRANSPORTER_1"/>
    <property type="match status" value="1"/>
</dbReference>
<evidence type="ECO:0000313" key="7">
    <source>
        <dbReference type="Proteomes" id="UP001628281"/>
    </source>
</evidence>
<evidence type="ECO:0000313" key="6">
    <source>
        <dbReference type="EMBL" id="MFL7906059.1"/>
    </source>
</evidence>
<name>A0ABW8VHZ3_9PROT</name>
<dbReference type="InterPro" id="IPR017871">
    <property type="entry name" value="ABC_transporter-like_CS"/>
</dbReference>
<evidence type="ECO:0000259" key="5">
    <source>
        <dbReference type="PROSITE" id="PS50893"/>
    </source>
</evidence>
<keyword evidence="4 6" id="KW-0067">ATP-binding</keyword>
<proteinExistence type="inferred from homology"/>
<keyword evidence="7" id="KW-1185">Reference proteome</keyword>
<keyword evidence="2" id="KW-0813">Transport</keyword>
<feature type="domain" description="ABC transporter" evidence="5">
    <location>
        <begin position="14"/>
        <end position="247"/>
    </location>
</feature>
<dbReference type="InterPro" id="IPR027417">
    <property type="entry name" value="P-loop_NTPase"/>
</dbReference>
<dbReference type="Pfam" id="PF00005">
    <property type="entry name" value="ABC_tran"/>
    <property type="match status" value="1"/>
</dbReference>
<dbReference type="Proteomes" id="UP001628281">
    <property type="component" value="Unassembled WGS sequence"/>
</dbReference>
<dbReference type="RefSeq" id="WP_145706526.1">
    <property type="nucleotide sequence ID" value="NZ_JBJLSN010000127.1"/>
</dbReference>
<reference evidence="6 7" key="1">
    <citation type="submission" date="2024-11" db="EMBL/GenBank/DDBJ databases">
        <title>Draft genome sequences of two bacteria associated to sugarcane roots in Colombia.</title>
        <authorList>
            <person name="Pardo-Diaz S."/>
            <person name="Masmela-Mendoza J."/>
            <person name="Delgadillo-Duran P."/>
            <person name="Bautista E.J."/>
            <person name="Rojas-Tapias D.F."/>
        </authorList>
    </citation>
    <scope>NUCLEOTIDE SEQUENCE [LARGE SCALE GENOMIC DNA]</scope>
    <source>
        <strain evidence="6 7">Ap18</strain>
    </source>
</reference>
<keyword evidence="3" id="KW-0547">Nucleotide-binding</keyword>
<evidence type="ECO:0000256" key="4">
    <source>
        <dbReference type="ARBA" id="ARBA00022840"/>
    </source>
</evidence>